<evidence type="ECO:0000313" key="1">
    <source>
        <dbReference type="EMBL" id="SUZ48550.1"/>
    </source>
</evidence>
<gene>
    <name evidence="1" type="ORF">METZ01_LOCUS1404</name>
</gene>
<name>A0A381N1Q8_9ZZZZ</name>
<dbReference type="AlphaFoldDB" id="A0A381N1Q8"/>
<dbReference type="EMBL" id="UINC01000074">
    <property type="protein sequence ID" value="SUZ48550.1"/>
    <property type="molecule type" value="Genomic_DNA"/>
</dbReference>
<organism evidence="1">
    <name type="scientific">marine metagenome</name>
    <dbReference type="NCBI Taxonomy" id="408172"/>
    <lineage>
        <taxon>unclassified sequences</taxon>
        <taxon>metagenomes</taxon>
        <taxon>ecological metagenomes</taxon>
    </lineage>
</organism>
<proteinExistence type="predicted"/>
<reference evidence="1" key="1">
    <citation type="submission" date="2018-05" db="EMBL/GenBank/DDBJ databases">
        <authorList>
            <person name="Lanie J.A."/>
            <person name="Ng W.-L."/>
            <person name="Kazmierczak K.M."/>
            <person name="Andrzejewski T.M."/>
            <person name="Davidsen T.M."/>
            <person name="Wayne K.J."/>
            <person name="Tettelin H."/>
            <person name="Glass J.I."/>
            <person name="Rusch D."/>
            <person name="Podicherti R."/>
            <person name="Tsui H.-C.T."/>
            <person name="Winkler M.E."/>
        </authorList>
    </citation>
    <scope>NUCLEOTIDE SEQUENCE</scope>
</reference>
<protein>
    <submittedName>
        <fullName evidence="1">Uncharacterized protein</fullName>
    </submittedName>
</protein>
<accession>A0A381N1Q8</accession>
<sequence length="78" mass="9017">MTRKRVKDSFVARMWLESGNPESGIQEGTSWRGYVRHVQSDEARYFQTLIEMSDFMSQLTGVKGPMLSRQSLENSTKQ</sequence>